<evidence type="ECO:0000313" key="3">
    <source>
        <dbReference type="EMBL" id="SEO09057.1"/>
    </source>
</evidence>
<dbReference type="PANTHER" id="PTHR35902">
    <property type="entry name" value="S-LAYER DOMAIN-LIKE PROTEIN-RELATED"/>
    <property type="match status" value="1"/>
</dbReference>
<feature type="compositionally biased region" description="Polar residues" evidence="1">
    <location>
        <begin position="46"/>
        <end position="57"/>
    </location>
</feature>
<dbReference type="AlphaFoldDB" id="A0A1H8LVB7"/>
<name>A0A1H8LVB7_9EURY</name>
<dbReference type="Gene3D" id="2.60.40.10">
    <property type="entry name" value="Immunoglobulins"/>
    <property type="match status" value="2"/>
</dbReference>
<dbReference type="InterPro" id="IPR013783">
    <property type="entry name" value="Ig-like_fold"/>
</dbReference>
<dbReference type="RefSeq" id="WP_092659648.1">
    <property type="nucleotide sequence ID" value="NZ_FOCX01000008.1"/>
</dbReference>
<feature type="region of interest" description="Disordered" evidence="1">
    <location>
        <begin position="38"/>
        <end position="57"/>
    </location>
</feature>
<gene>
    <name evidence="3" type="ORF">SAMN05216388_100827</name>
</gene>
<reference evidence="4" key="1">
    <citation type="submission" date="2016-10" db="EMBL/GenBank/DDBJ databases">
        <authorList>
            <person name="Varghese N."/>
            <person name="Submissions S."/>
        </authorList>
    </citation>
    <scope>NUCLEOTIDE SEQUENCE [LARGE SCALE GENOMIC DNA]</scope>
    <source>
        <strain evidence="4">IBRC-M 10043</strain>
    </source>
</reference>
<organism evidence="3 4">
    <name type="scientific">Halorientalis persicus</name>
    <dbReference type="NCBI Taxonomy" id="1367881"/>
    <lineage>
        <taxon>Archaea</taxon>
        <taxon>Methanobacteriati</taxon>
        <taxon>Methanobacteriota</taxon>
        <taxon>Stenosarchaea group</taxon>
        <taxon>Halobacteria</taxon>
        <taxon>Halobacteriales</taxon>
        <taxon>Haloarculaceae</taxon>
        <taxon>Halorientalis</taxon>
    </lineage>
</organism>
<sequence>MSPALHRSLSAVTTAALAVLLVASAAGAPLAAANTVNSANNTQSSGPQISLGSVNVTPSQPAPGDLVEISAEISNAAASAEAAEVRTVRLESRSGYERYGQVRNIGTVTPGGSVTAPLTVTFEEAGVKNLRLTVSVVTNDDELIKFNYPVTVVVTESGPKMRIDVAGSVGTNREIAVNVSNGQSDPIRNLNLSVDGRNIRFDDPERLDAKLESGTKRTFTYSGSVTSGDTGSITATLEYTNSMGQTQTLKRTKRLGAATGTEAVDGPQLALSVADGLPGTTQPVNVTVANGLEGDLSQVEVSVDSPVATFTASERVTSRLQAGETTDFRFPGQVEESGTYPVTVTLNYTDDGTRKQVTDRFQAAFDTPPNPGAVELTGVEAVARGGTVEITATASNVGSDEVKSVIVSTGEAENVGRKKYFVGSVDASDFSSFTLTPSIRGNVSTVPVEVSYVVDGVRRNYTTDLPVTQAATPDRSTQQGGLPIVPILVLVALIAAVVIYRRRG</sequence>
<protein>
    <recommendedName>
        <fullName evidence="5">CARDB protein</fullName>
    </recommendedName>
</protein>
<dbReference type="OrthoDB" id="65070at2157"/>
<accession>A0A1H8LVB7</accession>
<keyword evidence="4" id="KW-1185">Reference proteome</keyword>
<evidence type="ECO:0000313" key="4">
    <source>
        <dbReference type="Proteomes" id="UP000198775"/>
    </source>
</evidence>
<evidence type="ECO:0008006" key="5">
    <source>
        <dbReference type="Google" id="ProtNLM"/>
    </source>
</evidence>
<keyword evidence="2" id="KW-1133">Transmembrane helix</keyword>
<evidence type="ECO:0000256" key="1">
    <source>
        <dbReference type="SAM" id="MobiDB-lite"/>
    </source>
</evidence>
<keyword evidence="2" id="KW-0812">Transmembrane</keyword>
<feature type="transmembrane region" description="Helical" evidence="2">
    <location>
        <begin position="480"/>
        <end position="500"/>
    </location>
</feature>
<proteinExistence type="predicted"/>
<evidence type="ECO:0000256" key="2">
    <source>
        <dbReference type="SAM" id="Phobius"/>
    </source>
</evidence>
<keyword evidence="2" id="KW-0472">Membrane</keyword>
<dbReference type="Proteomes" id="UP000198775">
    <property type="component" value="Unassembled WGS sequence"/>
</dbReference>
<dbReference type="EMBL" id="FOCX01000008">
    <property type="protein sequence ID" value="SEO09057.1"/>
    <property type="molecule type" value="Genomic_DNA"/>
</dbReference>